<feature type="transmembrane region" description="Helical" evidence="1">
    <location>
        <begin position="160"/>
        <end position="178"/>
    </location>
</feature>
<keyword evidence="1" id="KW-0812">Transmembrane</keyword>
<keyword evidence="1" id="KW-0472">Membrane</keyword>
<proteinExistence type="predicted"/>
<feature type="transmembrane region" description="Helical" evidence="1">
    <location>
        <begin position="104"/>
        <end position="123"/>
    </location>
</feature>
<feature type="transmembrane region" description="Helical" evidence="1">
    <location>
        <begin position="184"/>
        <end position="206"/>
    </location>
</feature>
<reference evidence="2" key="1">
    <citation type="submission" date="2022-07" db="EMBL/GenBank/DDBJ databases">
        <title>Description and genome-wide analysis of Profundicola chukchiensis gen. nov., sp. nov., marine bacteria isolated from bottom sediments of the Chukchi Sea.</title>
        <authorList>
            <person name="Romanenko L."/>
            <person name="Otstavnykh N."/>
            <person name="Kurilenko V."/>
            <person name="Eremeev V."/>
            <person name="Velansky P."/>
            <person name="Mikhailov V."/>
            <person name="Isaeva M."/>
        </authorList>
    </citation>
    <scope>NUCLEOTIDE SEQUENCE</scope>
    <source>
        <strain evidence="2">KMM 9713</strain>
    </source>
</reference>
<protein>
    <submittedName>
        <fullName evidence="2">Uncharacterized protein</fullName>
    </submittedName>
</protein>
<accession>A0A9X4RUC1</accession>
<name>A0A9X4RUC1_9FLAO</name>
<evidence type="ECO:0000313" key="3">
    <source>
        <dbReference type="Proteomes" id="UP001152599"/>
    </source>
</evidence>
<keyword evidence="3" id="KW-1185">Reference proteome</keyword>
<dbReference type="AlphaFoldDB" id="A0A9X4RUC1"/>
<evidence type="ECO:0000313" key="2">
    <source>
        <dbReference type="EMBL" id="MDG4946003.1"/>
    </source>
</evidence>
<dbReference type="Proteomes" id="UP001152599">
    <property type="component" value="Unassembled WGS sequence"/>
</dbReference>
<comment type="caution">
    <text evidence="2">The sequence shown here is derived from an EMBL/GenBank/DDBJ whole genome shotgun (WGS) entry which is preliminary data.</text>
</comment>
<keyword evidence="1" id="KW-1133">Transmembrane helix</keyword>
<gene>
    <name evidence="2" type="ORF">NMK71_06220</name>
</gene>
<dbReference type="EMBL" id="JANCMU010000002">
    <property type="protein sequence ID" value="MDG4946003.1"/>
    <property type="molecule type" value="Genomic_DNA"/>
</dbReference>
<organism evidence="2 3">
    <name type="scientific">Profundicola chukchiensis</name>
    <dbReference type="NCBI Taxonomy" id="2961959"/>
    <lineage>
        <taxon>Bacteria</taxon>
        <taxon>Pseudomonadati</taxon>
        <taxon>Bacteroidota</taxon>
        <taxon>Flavobacteriia</taxon>
        <taxon>Flavobacteriales</taxon>
        <taxon>Weeksellaceae</taxon>
        <taxon>Profundicola</taxon>
    </lineage>
</organism>
<evidence type="ECO:0000256" key="1">
    <source>
        <dbReference type="SAM" id="Phobius"/>
    </source>
</evidence>
<sequence length="226" mass="26431">MKKQNVMEFNKDKYKVYTWKNWMMLHWILNPGLAINELILGQRVPKVSLEDKTIDKPRIERTLVPCPHCQTLHDGRTWSTENGTAFKNWFGLYCKSCGNTIPCLTNGLSFIILAITFPIWVWFRKSLKEKWLEKQPKRYENIDLEHIPNPFDKKSWIRTGLSWGAFMFLIMSIGFPYFDGQEITLKTLLLGLVIWTIGGLGFGYTMKLFMNKTIKKKEENTAANNV</sequence>